<dbReference type="Proteomes" id="UP000663879">
    <property type="component" value="Unassembled WGS sequence"/>
</dbReference>
<keyword evidence="2" id="KW-1185">Reference proteome</keyword>
<name>A0A814K5R2_9BILA</name>
<gene>
    <name evidence="1" type="ORF">OXX778_LOCUS18615</name>
</gene>
<evidence type="ECO:0000313" key="2">
    <source>
        <dbReference type="Proteomes" id="UP000663879"/>
    </source>
</evidence>
<dbReference type="EMBL" id="CAJNOC010005240">
    <property type="protein sequence ID" value="CAF1046587.1"/>
    <property type="molecule type" value="Genomic_DNA"/>
</dbReference>
<comment type="caution">
    <text evidence="1">The sequence shown here is derived from an EMBL/GenBank/DDBJ whole genome shotgun (WGS) entry which is preliminary data.</text>
</comment>
<dbReference type="OrthoDB" id="10467547at2759"/>
<organism evidence="1 2">
    <name type="scientific">Brachionus calyciflorus</name>
    <dbReference type="NCBI Taxonomy" id="104777"/>
    <lineage>
        <taxon>Eukaryota</taxon>
        <taxon>Metazoa</taxon>
        <taxon>Spiralia</taxon>
        <taxon>Gnathifera</taxon>
        <taxon>Rotifera</taxon>
        <taxon>Eurotatoria</taxon>
        <taxon>Monogononta</taxon>
        <taxon>Pseudotrocha</taxon>
        <taxon>Ploima</taxon>
        <taxon>Brachionidae</taxon>
        <taxon>Brachionus</taxon>
    </lineage>
</organism>
<protein>
    <submittedName>
        <fullName evidence="1">Uncharacterized protein</fullName>
    </submittedName>
</protein>
<sequence length="110" mass="12848">MLVEDIVFEDLDSAHLEVDEEELDMALYKRKEPSKSKKGIHIDQEIDDLTSRDRYLVDKRKQTTRKTYWKRAKPGCPGRLHSTELDPYSALEKAIDECKLYEKTSGKSED</sequence>
<accession>A0A814K5R2</accession>
<evidence type="ECO:0000313" key="1">
    <source>
        <dbReference type="EMBL" id="CAF1046587.1"/>
    </source>
</evidence>
<dbReference type="AlphaFoldDB" id="A0A814K5R2"/>
<proteinExistence type="predicted"/>
<reference evidence="1" key="1">
    <citation type="submission" date="2021-02" db="EMBL/GenBank/DDBJ databases">
        <authorList>
            <person name="Nowell W R."/>
        </authorList>
    </citation>
    <scope>NUCLEOTIDE SEQUENCE</scope>
    <source>
        <strain evidence="1">Ploen Becks lab</strain>
    </source>
</reference>